<sequence>MTNIALIVLDTLRKDRFDEYFEWIPGLRFENVYSTANWTAPSHASMFSGHYGSEIGVDAKSPALPDEPLLPRQLQKSGYTTRALSANHVAAAEHKFDQGFDEFIGPTQILGGDANIFDWEKFQSNHSEISDVKKYAIGVWKCLVDDCSTLPSLRAGFLISQNKENKIGQDDSGAKSVLKTIQDTKFGKEEFLFVNLMEAHSPYDPPESYKTGNSQRVTIKNTFTGVSEPEEVRAAYDQSVKYLSDIYREIHEELSQTFDFIITVADHGECLGENGYWGHAYGLFPEITHVPLVISGNGLDGTVETPASLIDVYQTILDLADISGDSRGQSLLNGPEIIPRLAEYRGLLPFAQQSLKQLDLSDNKIGRHNNHLYAVIDSSGYGYERMDGYVGHAEQKHIDDIRNDLKEYTPKADTDVSDEMLGHLEDLGYM</sequence>
<dbReference type="AlphaFoldDB" id="A0A847U4Q2"/>
<gene>
    <name evidence="3" type="ORF">GOC83_10055</name>
</gene>
<evidence type="ECO:0000256" key="1">
    <source>
        <dbReference type="ARBA" id="ARBA00008779"/>
    </source>
</evidence>
<dbReference type="EMBL" id="WOWB01000001">
    <property type="protein sequence ID" value="NLV06470.1"/>
    <property type="molecule type" value="Genomic_DNA"/>
</dbReference>
<comment type="similarity">
    <text evidence="1">Belongs to the sulfatase family.</text>
</comment>
<keyword evidence="3" id="KW-0378">Hydrolase</keyword>
<dbReference type="PANTHER" id="PTHR42693:SF33">
    <property type="entry name" value="ARYLSULFATASE"/>
    <property type="match status" value="1"/>
</dbReference>
<dbReference type="InterPro" id="IPR000917">
    <property type="entry name" value="Sulfatase_N"/>
</dbReference>
<dbReference type="Pfam" id="PF00884">
    <property type="entry name" value="Sulfatase"/>
    <property type="match status" value="1"/>
</dbReference>
<dbReference type="InterPro" id="IPR017850">
    <property type="entry name" value="Alkaline_phosphatase_core_sf"/>
</dbReference>
<dbReference type="Proteomes" id="UP000610611">
    <property type="component" value="Unassembled WGS sequence"/>
</dbReference>
<dbReference type="InterPro" id="IPR050738">
    <property type="entry name" value="Sulfatase"/>
</dbReference>
<keyword evidence="3" id="KW-0808">Transferase</keyword>
<accession>A0A847U4Q2</accession>
<organism evidence="3 4">
    <name type="scientific">Haloarcula rubripromontorii</name>
    <dbReference type="NCBI Taxonomy" id="1705562"/>
    <lineage>
        <taxon>Archaea</taxon>
        <taxon>Methanobacteriati</taxon>
        <taxon>Methanobacteriota</taxon>
        <taxon>Stenosarchaea group</taxon>
        <taxon>Halobacteria</taxon>
        <taxon>Halobacteriales</taxon>
        <taxon>Haloarculaceae</taxon>
        <taxon>Haloarcula</taxon>
    </lineage>
</organism>
<comment type="caution">
    <text evidence="3">The sequence shown here is derived from an EMBL/GenBank/DDBJ whole genome shotgun (WGS) entry which is preliminary data.</text>
</comment>
<dbReference type="SUPFAM" id="SSF53649">
    <property type="entry name" value="Alkaline phosphatase-like"/>
    <property type="match status" value="1"/>
</dbReference>
<evidence type="ECO:0000313" key="4">
    <source>
        <dbReference type="Proteomes" id="UP000610611"/>
    </source>
</evidence>
<protein>
    <submittedName>
        <fullName evidence="3">Sulfatase-like hydrolase/transferase</fullName>
    </submittedName>
</protein>
<dbReference type="RefSeq" id="WP_170083433.1">
    <property type="nucleotide sequence ID" value="NZ_WOWB01000001.1"/>
</dbReference>
<dbReference type="GO" id="GO:0016740">
    <property type="term" value="F:transferase activity"/>
    <property type="evidence" value="ECO:0007669"/>
    <property type="project" value="UniProtKB-KW"/>
</dbReference>
<name>A0A847U4Q2_9EURY</name>
<evidence type="ECO:0000259" key="2">
    <source>
        <dbReference type="Pfam" id="PF00884"/>
    </source>
</evidence>
<reference evidence="3" key="1">
    <citation type="submission" date="2019-12" db="EMBL/GenBank/DDBJ databases">
        <title>The whole-genome sequencing of Haloarcula japonica strain pws8.</title>
        <authorList>
            <person name="Verma D.K."/>
            <person name="Gopal K."/>
            <person name="Prasad E.S."/>
        </authorList>
    </citation>
    <scope>NUCLEOTIDE SEQUENCE</scope>
    <source>
        <strain evidence="3">Pws8</strain>
    </source>
</reference>
<feature type="domain" description="Sulfatase N-terminal" evidence="2">
    <location>
        <begin position="25"/>
        <end position="322"/>
    </location>
</feature>
<dbReference type="GO" id="GO:0004065">
    <property type="term" value="F:arylsulfatase activity"/>
    <property type="evidence" value="ECO:0007669"/>
    <property type="project" value="TreeGrafter"/>
</dbReference>
<dbReference type="PANTHER" id="PTHR42693">
    <property type="entry name" value="ARYLSULFATASE FAMILY MEMBER"/>
    <property type="match status" value="1"/>
</dbReference>
<dbReference type="Gene3D" id="3.40.720.10">
    <property type="entry name" value="Alkaline Phosphatase, subunit A"/>
    <property type="match status" value="1"/>
</dbReference>
<evidence type="ECO:0000313" key="3">
    <source>
        <dbReference type="EMBL" id="NLV06470.1"/>
    </source>
</evidence>
<proteinExistence type="inferred from homology"/>